<evidence type="ECO:0000313" key="7">
    <source>
        <dbReference type="EMBL" id="CAF4140636.1"/>
    </source>
</evidence>
<evidence type="ECO:0000256" key="2">
    <source>
        <dbReference type="ARBA" id="ARBA00022729"/>
    </source>
</evidence>
<dbReference type="PANTHER" id="PTHR42721:SF3">
    <property type="entry name" value="BETA-D-XYLOSIDASE 5-RELATED"/>
    <property type="match status" value="1"/>
</dbReference>
<dbReference type="GO" id="GO:0046556">
    <property type="term" value="F:alpha-L-arabinofuranosidase activity"/>
    <property type="evidence" value="ECO:0007669"/>
    <property type="project" value="TreeGrafter"/>
</dbReference>
<evidence type="ECO:0000256" key="3">
    <source>
        <dbReference type="ARBA" id="ARBA00022801"/>
    </source>
</evidence>
<protein>
    <recommendedName>
        <fullName evidence="5">Fibronectin type III-like domain-containing protein</fullName>
    </recommendedName>
</protein>
<keyword evidence="2" id="KW-0732">Signal</keyword>
<dbReference type="Proteomes" id="UP000663829">
    <property type="component" value="Unassembled WGS sequence"/>
</dbReference>
<dbReference type="AlphaFoldDB" id="A0A815DWG1"/>
<dbReference type="InterPro" id="IPR036881">
    <property type="entry name" value="Glyco_hydro_3_C_sf"/>
</dbReference>
<dbReference type="EMBL" id="CAJOBC010040283">
    <property type="protein sequence ID" value="CAF4140636.1"/>
    <property type="molecule type" value="Genomic_DNA"/>
</dbReference>
<evidence type="ECO:0000256" key="4">
    <source>
        <dbReference type="ARBA" id="ARBA00023295"/>
    </source>
</evidence>
<dbReference type="InterPro" id="IPR002772">
    <property type="entry name" value="Glyco_hydro_3_C"/>
</dbReference>
<dbReference type="InterPro" id="IPR013783">
    <property type="entry name" value="Ig-like_fold"/>
</dbReference>
<evidence type="ECO:0000259" key="5">
    <source>
        <dbReference type="SMART" id="SM01217"/>
    </source>
</evidence>
<reference evidence="6" key="1">
    <citation type="submission" date="2021-02" db="EMBL/GenBank/DDBJ databases">
        <authorList>
            <person name="Nowell W R."/>
        </authorList>
    </citation>
    <scope>NUCLEOTIDE SEQUENCE</scope>
</reference>
<evidence type="ECO:0000313" key="6">
    <source>
        <dbReference type="EMBL" id="CAF1306761.1"/>
    </source>
</evidence>
<dbReference type="Gene3D" id="3.20.20.300">
    <property type="entry name" value="Glycoside hydrolase, family 3, N-terminal domain"/>
    <property type="match status" value="1"/>
</dbReference>
<dbReference type="Gene3D" id="3.40.50.1700">
    <property type="entry name" value="Glycoside hydrolase family 3 C-terminal domain"/>
    <property type="match status" value="1"/>
</dbReference>
<feature type="non-terminal residue" evidence="6">
    <location>
        <position position="1"/>
    </location>
</feature>
<dbReference type="Pfam" id="PF14310">
    <property type="entry name" value="Fn3-like"/>
    <property type="match status" value="1"/>
</dbReference>
<dbReference type="OrthoDB" id="47059at2759"/>
<dbReference type="PANTHER" id="PTHR42721">
    <property type="entry name" value="SUGAR HYDROLASE-RELATED"/>
    <property type="match status" value="1"/>
</dbReference>
<organism evidence="6 8">
    <name type="scientific">Didymodactylos carnosus</name>
    <dbReference type="NCBI Taxonomy" id="1234261"/>
    <lineage>
        <taxon>Eukaryota</taxon>
        <taxon>Metazoa</taxon>
        <taxon>Spiralia</taxon>
        <taxon>Gnathifera</taxon>
        <taxon>Rotifera</taxon>
        <taxon>Eurotatoria</taxon>
        <taxon>Bdelloidea</taxon>
        <taxon>Philodinida</taxon>
        <taxon>Philodinidae</taxon>
        <taxon>Didymodactylos</taxon>
    </lineage>
</organism>
<dbReference type="Proteomes" id="UP000681722">
    <property type="component" value="Unassembled WGS sequence"/>
</dbReference>
<dbReference type="Pfam" id="PF00933">
    <property type="entry name" value="Glyco_hydro_3"/>
    <property type="match status" value="1"/>
</dbReference>
<dbReference type="GO" id="GO:0045493">
    <property type="term" value="P:xylan catabolic process"/>
    <property type="evidence" value="ECO:0007669"/>
    <property type="project" value="InterPro"/>
</dbReference>
<dbReference type="InterPro" id="IPR017853">
    <property type="entry name" value="GH"/>
</dbReference>
<dbReference type="GO" id="GO:0031222">
    <property type="term" value="P:arabinan catabolic process"/>
    <property type="evidence" value="ECO:0007669"/>
    <property type="project" value="TreeGrafter"/>
</dbReference>
<dbReference type="Pfam" id="PF01915">
    <property type="entry name" value="Glyco_hydro_3_C"/>
    <property type="match status" value="1"/>
</dbReference>
<evidence type="ECO:0000313" key="8">
    <source>
        <dbReference type="Proteomes" id="UP000663829"/>
    </source>
</evidence>
<dbReference type="SMART" id="SM01217">
    <property type="entry name" value="Fn3_like"/>
    <property type="match status" value="1"/>
</dbReference>
<comment type="caution">
    <text evidence="6">The sequence shown here is derived from an EMBL/GenBank/DDBJ whole genome shotgun (WGS) entry which is preliminary data.</text>
</comment>
<keyword evidence="3" id="KW-0378">Hydrolase</keyword>
<dbReference type="InterPro" id="IPR036962">
    <property type="entry name" value="Glyco_hydro_3_N_sf"/>
</dbReference>
<evidence type="ECO:0000256" key="1">
    <source>
        <dbReference type="ARBA" id="ARBA00005336"/>
    </source>
</evidence>
<dbReference type="Gene3D" id="2.60.40.10">
    <property type="entry name" value="Immunoglobulins"/>
    <property type="match status" value="1"/>
</dbReference>
<accession>A0A815DWG1</accession>
<dbReference type="SUPFAM" id="SSF52279">
    <property type="entry name" value="Beta-D-glucan exohydrolase, C-terminal domain"/>
    <property type="match status" value="1"/>
</dbReference>
<dbReference type="InterPro" id="IPR044993">
    <property type="entry name" value="BXL"/>
</dbReference>
<name>A0A815DWG1_9BILA</name>
<dbReference type="EMBL" id="CAJNOQ010012735">
    <property type="protein sequence ID" value="CAF1306761.1"/>
    <property type="molecule type" value="Genomic_DNA"/>
</dbReference>
<feature type="domain" description="Fibronectin type III-like" evidence="5">
    <location>
        <begin position="686"/>
        <end position="758"/>
    </location>
</feature>
<dbReference type="GO" id="GO:0009044">
    <property type="term" value="F:xylan 1,4-beta-xylosidase activity"/>
    <property type="evidence" value="ECO:0007669"/>
    <property type="project" value="InterPro"/>
</dbReference>
<keyword evidence="4" id="KW-0326">Glycosidase</keyword>
<sequence length="773" mass="86758">YKGALPWCIKYCLQIMNQFYIITIVLIKLIYGQQRHFPDCQSGPLSPYPICNSSLSYHVRAQDLISHMTIDEKISQMVTRSPSIDHLGIPAYIWWSEALHGLAFCPGVQFGGDLPSATSFPMPLNLGATFNMKLVYDIGQIISTEAPTFNNYGQAGLTYFTPNINIFRDPRWGRGQETPGEDPYLTSQYVYSIINGLQNGDDSKYLKIAASCKHFNAYDLENWNGTDCFSFNAVVTDQDLVETYLPPFETCIRDARVAGIMCSHNAINGIPSCANKFHLRTLARHAYHLNGFIVSDCGAIDNIMGTHHYTSTVQDTVAVALHAGTSLDCGDFYSKHSKDALLNGTISEQDIDKALQWNYETLLRLGWFDPPEQQVYRQYTKEQVNTKEAQQLALKSAQESIVLLKNNNGPQQLPINLNKLSGKRIGLIGPTANATILQQGNYYGQAPYIINPIEGFEIVTKGTNVSIEFAFGCSVSDTDESGFQQALDVAHRSDYIFFFGGLNQSIEAEARDRTSITLPDIQVKLIQQLEQMTEASLHVVIMSGSGLDLSFIRDSSAFTSLLWMGYAGQSGGLAVATVIFGLYNPSGKLPITFYPQEYVNQVPMTDMSMRSSPINPGRTYKFYIGQPVYEFGYGLSYTTFKYEWCDSASSSIFNIEHLMTNHYDDRFIIQTYRVNVTNTGTRDGDDVVLAYLKPELKLIKNVQPPLKQLFGFTRIHLSINETIQVYFPLNIRSLLTIGSDGSKWLHQGQYHLHIGKQQQSYTVKLYGKSSRWN</sequence>
<gene>
    <name evidence="6" type="ORF">GPM918_LOCUS28794</name>
    <name evidence="7" type="ORF">SRO942_LOCUS29320</name>
</gene>
<dbReference type="SUPFAM" id="SSF51445">
    <property type="entry name" value="(Trans)glycosidases"/>
    <property type="match status" value="1"/>
</dbReference>
<comment type="similarity">
    <text evidence="1">Belongs to the glycosyl hydrolase 3 family.</text>
</comment>
<keyword evidence="8" id="KW-1185">Reference proteome</keyword>
<proteinExistence type="inferred from homology"/>
<dbReference type="InterPro" id="IPR026891">
    <property type="entry name" value="Fn3-like"/>
</dbReference>
<dbReference type="PRINTS" id="PR00133">
    <property type="entry name" value="GLHYDRLASE3"/>
</dbReference>
<dbReference type="InterPro" id="IPR001764">
    <property type="entry name" value="Glyco_hydro_3_N"/>
</dbReference>